<feature type="region of interest" description="Disordered" evidence="16">
    <location>
        <begin position="123"/>
        <end position="148"/>
    </location>
</feature>
<keyword evidence="4" id="KW-0808">Transferase</keyword>
<sequence>MNSMSSARYWTVAAAAGACLLAVPATASADPLPAECTQPDPVGPVTCTYTSGTSALVLPVGVSSIQIAAIGGRGGNDSRVTGYVVTGGQGAVATATVPVSARTLYAVVGGNGSDTDGGNRVGVGGANGGGNGGAPSQPNYVGSGGGGASDVRTDPLDLASRLVVAGAGGGATFFHTGGAAGASGTGAGYSGGAGTDTTAGAGGGSDSSSGLPGSFGVGGTGGADRYSSGGGGGGGWFGGGGGGGGGAGVSFGGGGGGSSLAPNGGTVALTTAPPSITITYQPPSTPPPTACTGSVCLPTGTFGSS</sequence>
<keyword evidence="9" id="KW-0067">ATP-binding</keyword>
<evidence type="ECO:0000256" key="11">
    <source>
        <dbReference type="ARBA" id="ARBA00023136"/>
    </source>
</evidence>
<evidence type="ECO:0000313" key="19">
    <source>
        <dbReference type="EMBL" id="MCZ4521609.1"/>
    </source>
</evidence>
<keyword evidence="11" id="KW-0472">Membrane</keyword>
<evidence type="ECO:0000313" key="20">
    <source>
        <dbReference type="Proteomes" id="UP001081071"/>
    </source>
</evidence>
<dbReference type="Proteomes" id="UP001081071">
    <property type="component" value="Unassembled WGS sequence"/>
</dbReference>
<comment type="caution">
    <text evidence="19">The sequence shown here is derived from an EMBL/GenBank/DDBJ whole genome shotgun (WGS) entry which is preliminary data.</text>
</comment>
<keyword evidence="7" id="KW-0547">Nucleotide-binding</keyword>
<evidence type="ECO:0000259" key="18">
    <source>
        <dbReference type="Pfam" id="PF12810"/>
    </source>
</evidence>
<dbReference type="InterPro" id="IPR055163">
    <property type="entry name" value="ALK/LTK-like_GRD"/>
</dbReference>
<accession>A0ABT4MKU7</accession>
<evidence type="ECO:0000256" key="8">
    <source>
        <dbReference type="ARBA" id="ARBA00022777"/>
    </source>
</evidence>
<evidence type="ECO:0000256" key="1">
    <source>
        <dbReference type="ARBA" id="ARBA00004251"/>
    </source>
</evidence>
<keyword evidence="14" id="KW-0675">Receptor</keyword>
<dbReference type="EC" id="2.7.10.1" evidence="2"/>
<evidence type="ECO:0000256" key="16">
    <source>
        <dbReference type="SAM" id="MobiDB-lite"/>
    </source>
</evidence>
<feature type="chain" id="PRO_5045840094" description="receptor protein-tyrosine kinase" evidence="17">
    <location>
        <begin position="30"/>
        <end position="305"/>
    </location>
</feature>
<dbReference type="RefSeq" id="WP_269608066.1">
    <property type="nucleotide sequence ID" value="NZ_JAPWIJ010000012.1"/>
</dbReference>
<protein>
    <recommendedName>
        <fullName evidence="2">receptor protein-tyrosine kinase</fullName>
        <ecNumber evidence="2">2.7.10.1</ecNumber>
    </recommendedName>
</protein>
<keyword evidence="15" id="KW-0325">Glycoprotein</keyword>
<keyword evidence="5" id="KW-0812">Transmembrane</keyword>
<comment type="subcellular location">
    <subcellularLocation>
        <location evidence="1">Cell membrane</location>
        <topology evidence="1">Single-pass type I membrane protein</topology>
    </subcellularLocation>
</comment>
<feature type="domain" description="ALK/LTK-like glycine-rich" evidence="18">
    <location>
        <begin position="67"/>
        <end position="259"/>
    </location>
</feature>
<evidence type="ECO:0000256" key="9">
    <source>
        <dbReference type="ARBA" id="ARBA00022840"/>
    </source>
</evidence>
<evidence type="ECO:0000256" key="14">
    <source>
        <dbReference type="ARBA" id="ARBA00023170"/>
    </source>
</evidence>
<reference evidence="19" key="1">
    <citation type="submission" date="2022-12" db="EMBL/GenBank/DDBJ databases">
        <authorList>
            <person name="Krivoruchko A.V."/>
            <person name="Elkin A."/>
        </authorList>
    </citation>
    <scope>NUCLEOTIDE SEQUENCE</scope>
    <source>
        <strain evidence="19">IEGM 1391</strain>
    </source>
</reference>
<evidence type="ECO:0000256" key="15">
    <source>
        <dbReference type="ARBA" id="ARBA00023180"/>
    </source>
</evidence>
<evidence type="ECO:0000256" key="4">
    <source>
        <dbReference type="ARBA" id="ARBA00022679"/>
    </source>
</evidence>
<keyword evidence="13" id="KW-1015">Disulfide bond</keyword>
<evidence type="ECO:0000256" key="10">
    <source>
        <dbReference type="ARBA" id="ARBA00022989"/>
    </source>
</evidence>
<evidence type="ECO:0000256" key="13">
    <source>
        <dbReference type="ARBA" id="ARBA00023157"/>
    </source>
</evidence>
<keyword evidence="8" id="KW-0418">Kinase</keyword>
<dbReference type="Pfam" id="PF12810">
    <property type="entry name" value="ALK_LTK_GRD"/>
    <property type="match status" value="1"/>
</dbReference>
<gene>
    <name evidence="19" type="ORF">O4220_24075</name>
</gene>
<keyword evidence="20" id="KW-1185">Reference proteome</keyword>
<evidence type="ECO:0000256" key="6">
    <source>
        <dbReference type="ARBA" id="ARBA00022729"/>
    </source>
</evidence>
<evidence type="ECO:0000256" key="2">
    <source>
        <dbReference type="ARBA" id="ARBA00011902"/>
    </source>
</evidence>
<evidence type="ECO:0000256" key="7">
    <source>
        <dbReference type="ARBA" id="ARBA00022741"/>
    </source>
</evidence>
<keyword evidence="10" id="KW-1133">Transmembrane helix</keyword>
<evidence type="ECO:0000256" key="3">
    <source>
        <dbReference type="ARBA" id="ARBA00022475"/>
    </source>
</evidence>
<keyword evidence="12" id="KW-0829">Tyrosine-protein kinase</keyword>
<evidence type="ECO:0000256" key="12">
    <source>
        <dbReference type="ARBA" id="ARBA00023137"/>
    </source>
</evidence>
<keyword evidence="3" id="KW-1003">Cell membrane</keyword>
<keyword evidence="6 17" id="KW-0732">Signal</keyword>
<evidence type="ECO:0000256" key="17">
    <source>
        <dbReference type="SAM" id="SignalP"/>
    </source>
</evidence>
<feature type="signal peptide" evidence="17">
    <location>
        <begin position="1"/>
        <end position="29"/>
    </location>
</feature>
<organism evidence="19 20">
    <name type="scientific">Rhodococcus ruber</name>
    <dbReference type="NCBI Taxonomy" id="1830"/>
    <lineage>
        <taxon>Bacteria</taxon>
        <taxon>Bacillati</taxon>
        <taxon>Actinomycetota</taxon>
        <taxon>Actinomycetes</taxon>
        <taxon>Mycobacteriales</taxon>
        <taxon>Nocardiaceae</taxon>
        <taxon>Rhodococcus</taxon>
    </lineage>
</organism>
<evidence type="ECO:0000256" key="5">
    <source>
        <dbReference type="ARBA" id="ARBA00022692"/>
    </source>
</evidence>
<proteinExistence type="predicted"/>
<feature type="compositionally biased region" description="Gly residues" evidence="16">
    <location>
        <begin position="123"/>
        <end position="133"/>
    </location>
</feature>
<dbReference type="EMBL" id="JAPWIJ010000012">
    <property type="protein sequence ID" value="MCZ4521609.1"/>
    <property type="molecule type" value="Genomic_DNA"/>
</dbReference>
<name>A0ABT4MKU7_9NOCA</name>